<evidence type="ECO:0000313" key="2">
    <source>
        <dbReference type="Proteomes" id="UP000028582"/>
    </source>
</evidence>
<comment type="caution">
    <text evidence="1">The sequence shown here is derived from an EMBL/GenBank/DDBJ whole genome shotgun (WGS) entry which is preliminary data.</text>
</comment>
<sequence>MDVSSICAGCALAAAPAAPPLISLRVEAVFLPIWDSTSDCISLNLAASSSISFTRRFMSSISASTASADSSGAAAVSPSVFGASDSPTRLAASASSLLTSTASSAIATCLAICMCQRW</sequence>
<gene>
    <name evidence="1" type="ORF">F444_20991</name>
</gene>
<name>A0A080Z2M0_PHYNI</name>
<accession>A0A080Z2M0</accession>
<organism evidence="1 2">
    <name type="scientific">Phytophthora nicotianae P1976</name>
    <dbReference type="NCBI Taxonomy" id="1317066"/>
    <lineage>
        <taxon>Eukaryota</taxon>
        <taxon>Sar</taxon>
        <taxon>Stramenopiles</taxon>
        <taxon>Oomycota</taxon>
        <taxon>Peronosporomycetes</taxon>
        <taxon>Peronosporales</taxon>
        <taxon>Peronosporaceae</taxon>
        <taxon>Phytophthora</taxon>
    </lineage>
</organism>
<dbReference type="AlphaFoldDB" id="A0A080Z2M0"/>
<dbReference type="Proteomes" id="UP000028582">
    <property type="component" value="Unassembled WGS sequence"/>
</dbReference>
<evidence type="ECO:0000313" key="1">
    <source>
        <dbReference type="EMBL" id="ETO60881.1"/>
    </source>
</evidence>
<dbReference type="EMBL" id="ANJA01003862">
    <property type="protein sequence ID" value="ETO60881.1"/>
    <property type="molecule type" value="Genomic_DNA"/>
</dbReference>
<proteinExistence type="predicted"/>
<reference evidence="1 2" key="1">
    <citation type="submission" date="2013-11" db="EMBL/GenBank/DDBJ databases">
        <title>The Genome Sequence of Phytophthora parasitica P1976.</title>
        <authorList>
            <consortium name="The Broad Institute Genomics Platform"/>
            <person name="Russ C."/>
            <person name="Tyler B."/>
            <person name="Panabieres F."/>
            <person name="Shan W."/>
            <person name="Tripathy S."/>
            <person name="Grunwald N."/>
            <person name="Machado M."/>
            <person name="Johnson C.S."/>
            <person name="Walker B."/>
            <person name="Young S."/>
            <person name="Zeng Q."/>
            <person name="Gargeya S."/>
            <person name="Fitzgerald M."/>
            <person name="Haas B."/>
            <person name="Abouelleil A."/>
            <person name="Allen A.W."/>
            <person name="Alvarado L."/>
            <person name="Arachchi H.M."/>
            <person name="Berlin A.M."/>
            <person name="Chapman S.B."/>
            <person name="Gainer-Dewar J."/>
            <person name="Goldberg J."/>
            <person name="Griggs A."/>
            <person name="Gujja S."/>
            <person name="Hansen M."/>
            <person name="Howarth C."/>
            <person name="Imamovic A."/>
            <person name="Ireland A."/>
            <person name="Larimer J."/>
            <person name="McCowan C."/>
            <person name="Murphy C."/>
            <person name="Pearson M."/>
            <person name="Poon T.W."/>
            <person name="Priest M."/>
            <person name="Roberts A."/>
            <person name="Saif S."/>
            <person name="Shea T."/>
            <person name="Sisk P."/>
            <person name="Sykes S."/>
            <person name="Wortman J."/>
            <person name="Nusbaum C."/>
            <person name="Birren B."/>
        </authorList>
    </citation>
    <scope>NUCLEOTIDE SEQUENCE [LARGE SCALE GENOMIC DNA]</scope>
    <source>
        <strain evidence="1 2">P1976</strain>
    </source>
</reference>
<protein>
    <submittedName>
        <fullName evidence="1">Uncharacterized protein</fullName>
    </submittedName>
</protein>